<dbReference type="GO" id="GO:0003676">
    <property type="term" value="F:nucleic acid binding"/>
    <property type="evidence" value="ECO:0007669"/>
    <property type="project" value="InterPro"/>
</dbReference>
<protein>
    <recommendedName>
        <fullName evidence="9">Exonuclease domain-containing protein</fullName>
    </recommendedName>
</protein>
<keyword evidence="6" id="KW-0539">Nucleus</keyword>
<dbReference type="FunFam" id="3.30.420.10:FF:000031">
    <property type="entry name" value="RNA exonuclease 1"/>
    <property type="match status" value="1"/>
</dbReference>
<feature type="region of interest" description="Disordered" evidence="7">
    <location>
        <begin position="272"/>
        <end position="311"/>
    </location>
</feature>
<comment type="similarity">
    <text evidence="2">Belongs to the REXO1/REXO3 family.</text>
</comment>
<dbReference type="InterPro" id="IPR013520">
    <property type="entry name" value="Ribonucl_H"/>
</dbReference>
<evidence type="ECO:0000313" key="11">
    <source>
        <dbReference type="Proteomes" id="UP001162156"/>
    </source>
</evidence>
<dbReference type="GO" id="GO:0005634">
    <property type="term" value="C:nucleus"/>
    <property type="evidence" value="ECO:0007669"/>
    <property type="project" value="UniProtKB-SubCell"/>
</dbReference>
<feature type="domain" description="Exonuclease" evidence="9">
    <location>
        <begin position="429"/>
        <end position="590"/>
    </location>
</feature>
<dbReference type="Pfam" id="PF00929">
    <property type="entry name" value="RNase_T"/>
    <property type="match status" value="1"/>
</dbReference>
<dbReference type="Gene3D" id="2.130.10.10">
    <property type="entry name" value="YVTN repeat-like/Quinoprotein amine dehydrogenase"/>
    <property type="match status" value="1"/>
</dbReference>
<name>A0AAV8ZKP7_9CUCU</name>
<dbReference type="InterPro" id="IPR047021">
    <property type="entry name" value="REXO1/3/4-like"/>
</dbReference>
<dbReference type="InterPro" id="IPR015943">
    <property type="entry name" value="WD40/YVTN_repeat-like_dom_sf"/>
</dbReference>
<organism evidence="10 11">
    <name type="scientific">Rhamnusium bicolor</name>
    <dbReference type="NCBI Taxonomy" id="1586634"/>
    <lineage>
        <taxon>Eukaryota</taxon>
        <taxon>Metazoa</taxon>
        <taxon>Ecdysozoa</taxon>
        <taxon>Arthropoda</taxon>
        <taxon>Hexapoda</taxon>
        <taxon>Insecta</taxon>
        <taxon>Pterygota</taxon>
        <taxon>Neoptera</taxon>
        <taxon>Endopterygota</taxon>
        <taxon>Coleoptera</taxon>
        <taxon>Polyphaga</taxon>
        <taxon>Cucujiformia</taxon>
        <taxon>Chrysomeloidea</taxon>
        <taxon>Cerambycidae</taxon>
        <taxon>Lepturinae</taxon>
        <taxon>Rhagiini</taxon>
        <taxon>Rhamnusium</taxon>
    </lineage>
</organism>
<keyword evidence="11" id="KW-1185">Reference proteome</keyword>
<keyword evidence="8" id="KW-1133">Transmembrane helix</keyword>
<dbReference type="InterPro" id="IPR036397">
    <property type="entry name" value="RNaseH_sf"/>
</dbReference>
<evidence type="ECO:0000259" key="9">
    <source>
        <dbReference type="SMART" id="SM00479"/>
    </source>
</evidence>
<dbReference type="SUPFAM" id="SSF53098">
    <property type="entry name" value="Ribonuclease H-like"/>
    <property type="match status" value="1"/>
</dbReference>
<evidence type="ECO:0000256" key="2">
    <source>
        <dbReference type="ARBA" id="ARBA00006357"/>
    </source>
</evidence>
<keyword evidence="4" id="KW-0378">Hydrolase</keyword>
<evidence type="ECO:0000256" key="5">
    <source>
        <dbReference type="ARBA" id="ARBA00022839"/>
    </source>
</evidence>
<gene>
    <name evidence="10" type="ORF">NQ314_004339</name>
</gene>
<feature type="transmembrane region" description="Helical" evidence="8">
    <location>
        <begin position="12"/>
        <end position="31"/>
    </location>
</feature>
<dbReference type="EMBL" id="JANEYF010001277">
    <property type="protein sequence ID" value="KAJ8965114.1"/>
    <property type="molecule type" value="Genomic_DNA"/>
</dbReference>
<reference evidence="10" key="1">
    <citation type="journal article" date="2023" name="Insect Mol. Biol.">
        <title>Genome sequencing provides insights into the evolution of gene families encoding plant cell wall-degrading enzymes in longhorned beetles.</title>
        <authorList>
            <person name="Shin N.R."/>
            <person name="Okamura Y."/>
            <person name="Kirsch R."/>
            <person name="Pauchet Y."/>
        </authorList>
    </citation>
    <scope>NUCLEOTIDE SEQUENCE</scope>
    <source>
        <strain evidence="10">RBIC_L_NR</strain>
    </source>
</reference>
<feature type="compositionally biased region" description="Basic residues" evidence="7">
    <location>
        <begin position="155"/>
        <end position="164"/>
    </location>
</feature>
<evidence type="ECO:0000256" key="4">
    <source>
        <dbReference type="ARBA" id="ARBA00022801"/>
    </source>
</evidence>
<dbReference type="GO" id="GO:0004527">
    <property type="term" value="F:exonuclease activity"/>
    <property type="evidence" value="ECO:0007669"/>
    <property type="project" value="UniProtKB-KW"/>
</dbReference>
<evidence type="ECO:0000256" key="1">
    <source>
        <dbReference type="ARBA" id="ARBA00004123"/>
    </source>
</evidence>
<evidence type="ECO:0000256" key="8">
    <source>
        <dbReference type="SAM" id="Phobius"/>
    </source>
</evidence>
<keyword evidence="8" id="KW-0472">Membrane</keyword>
<feature type="compositionally biased region" description="Low complexity" evidence="7">
    <location>
        <begin position="277"/>
        <end position="294"/>
    </location>
</feature>
<keyword evidence="3" id="KW-0540">Nuclease</keyword>
<feature type="compositionally biased region" description="Basic and acidic residues" evidence="7">
    <location>
        <begin position="48"/>
        <end position="61"/>
    </location>
</feature>
<dbReference type="GO" id="GO:0010629">
    <property type="term" value="P:negative regulation of gene expression"/>
    <property type="evidence" value="ECO:0007669"/>
    <property type="project" value="UniProtKB-ARBA"/>
</dbReference>
<dbReference type="Proteomes" id="UP001162156">
    <property type="component" value="Unassembled WGS sequence"/>
</dbReference>
<accession>A0AAV8ZKP7</accession>
<dbReference type="PANTHER" id="PTHR12801:SF115">
    <property type="entry name" value="FI18136P1-RELATED"/>
    <property type="match status" value="1"/>
</dbReference>
<keyword evidence="5" id="KW-0269">Exonuclease</keyword>
<dbReference type="InterPro" id="IPR012337">
    <property type="entry name" value="RNaseH-like_sf"/>
</dbReference>
<evidence type="ECO:0000256" key="6">
    <source>
        <dbReference type="ARBA" id="ARBA00023242"/>
    </source>
</evidence>
<dbReference type="CDD" id="cd06145">
    <property type="entry name" value="REX1_like"/>
    <property type="match status" value="1"/>
</dbReference>
<dbReference type="SMART" id="SM00479">
    <property type="entry name" value="EXOIII"/>
    <property type="match status" value="1"/>
</dbReference>
<comment type="caution">
    <text evidence="10">The sequence shown here is derived from an EMBL/GenBank/DDBJ whole genome shotgun (WGS) entry which is preliminary data.</text>
</comment>
<evidence type="ECO:0000313" key="10">
    <source>
        <dbReference type="EMBL" id="KAJ8965114.1"/>
    </source>
</evidence>
<evidence type="ECO:0000256" key="3">
    <source>
        <dbReference type="ARBA" id="ARBA00022722"/>
    </source>
</evidence>
<dbReference type="Gene3D" id="3.30.420.10">
    <property type="entry name" value="Ribonuclease H-like superfamily/Ribonuclease H"/>
    <property type="match status" value="1"/>
</dbReference>
<dbReference type="AlphaFoldDB" id="A0AAV8ZKP7"/>
<feature type="region of interest" description="Disordered" evidence="7">
    <location>
        <begin position="48"/>
        <end position="78"/>
    </location>
</feature>
<comment type="subcellular location">
    <subcellularLocation>
        <location evidence="1">Nucleus</location>
    </subcellularLocation>
</comment>
<dbReference type="InterPro" id="IPR034922">
    <property type="entry name" value="REX1-like_exo"/>
</dbReference>
<dbReference type="PANTHER" id="PTHR12801">
    <property type="entry name" value="RNA EXONUCLEASE REXO1 / RECO3 FAMILY MEMBER-RELATED"/>
    <property type="match status" value="1"/>
</dbReference>
<proteinExistence type="inferred from homology"/>
<evidence type="ECO:0000256" key="7">
    <source>
        <dbReference type="SAM" id="MobiDB-lite"/>
    </source>
</evidence>
<keyword evidence="8" id="KW-0812">Transmembrane</keyword>
<feature type="compositionally biased region" description="Low complexity" evidence="7">
    <location>
        <begin position="302"/>
        <end position="311"/>
    </location>
</feature>
<sequence length="596" mass="67788">MESVTESLLTNPTVLTAIFIGVSALILVYILKLFRKEGVIEHNILKNQDSHHSEKKKESTHIGKTKKKVTENRWTGRNEKQSYRHPWLRASLKGHTGSILDMDYSSNGKYLTSCGDEDPDPDALKIVLNSSSSSAGSNKENNRPSSKQPNPRSKGLTRRQRKNRRREDYSPPESQKQKNQRPKKTINPVMPLSEKQIMVLPLQEYLRINASERVITNLLLNYMLTHGEMVMLGYPVDSEQYPGSAVMYKSHQQIFPRTTYKGTRFDVNAQEFVPKRGSSSTDSGQGSGSSSDSGETFDSEESSSSSELSTTTNYHRHNPIVWRRPIMNSPIYYKTCCRCNKGFYITNSEYLTLEKCYYHWGKLQTVIVSGELQQGHDEYTCCKGKKGSSGCTQAILHVWSGISNGTNGPYLNFVRTREKKKPTLDGNYEVYAIDCEMCFTIDGLELTKVTVVGIDGRLVYDSFVKPYNDIIDYNTRFSGITAKDLRLRGGAKRLCQVQNDLLSFIDINTILIGHGLENDLRALKIVHDHVVDTAFVFPHYHGLPYKRSLKNLASTILKRDIQCGDKGHDSYEDACACMELMLWRIRREFKSYLIRL</sequence>
<feature type="compositionally biased region" description="Basic and acidic residues" evidence="7">
    <location>
        <begin position="68"/>
        <end position="78"/>
    </location>
</feature>
<feature type="region of interest" description="Disordered" evidence="7">
    <location>
        <begin position="131"/>
        <end position="190"/>
    </location>
</feature>